<evidence type="ECO:0000256" key="4">
    <source>
        <dbReference type="ARBA" id="ARBA00023125"/>
    </source>
</evidence>
<proteinExistence type="predicted"/>
<keyword evidence="1" id="KW-0479">Metal-binding</keyword>
<sequence>MCTSSIIQCGARKSPNQPHLTTHRFPRNEVLRQKWLEVIGTKNIKPGLKASRICSLHFAVLFFNKQLQHILVFF</sequence>
<keyword evidence="2 5" id="KW-0863">Zinc-finger</keyword>
<keyword evidence="3" id="KW-0862">Zinc</keyword>
<keyword evidence="8" id="KW-1185">Reference proteome</keyword>
<evidence type="ECO:0000313" key="8">
    <source>
        <dbReference type="Proteomes" id="UP000301870"/>
    </source>
</evidence>
<organism evidence="8 9">
    <name type="scientific">Spodoptera litura</name>
    <name type="common">Asian cotton leafworm</name>
    <dbReference type="NCBI Taxonomy" id="69820"/>
    <lineage>
        <taxon>Eukaryota</taxon>
        <taxon>Metazoa</taxon>
        <taxon>Ecdysozoa</taxon>
        <taxon>Arthropoda</taxon>
        <taxon>Hexapoda</taxon>
        <taxon>Insecta</taxon>
        <taxon>Pterygota</taxon>
        <taxon>Neoptera</taxon>
        <taxon>Endopterygota</taxon>
        <taxon>Lepidoptera</taxon>
        <taxon>Glossata</taxon>
        <taxon>Ditrysia</taxon>
        <taxon>Noctuoidea</taxon>
        <taxon>Noctuidae</taxon>
        <taxon>Amphipyrinae</taxon>
        <taxon>Spodoptera</taxon>
    </lineage>
</organism>
<evidence type="ECO:0000256" key="1">
    <source>
        <dbReference type="ARBA" id="ARBA00022723"/>
    </source>
</evidence>
<gene>
    <name evidence="9" type="primary">LOC111351662</name>
</gene>
<evidence type="ECO:0000313" key="9">
    <source>
        <dbReference type="RefSeq" id="XP_022819467.1"/>
    </source>
</evidence>
<dbReference type="Pfam" id="PF05485">
    <property type="entry name" value="THAP"/>
    <property type="match status" value="1"/>
</dbReference>
<protein>
    <submittedName>
        <fullName evidence="9">Uncharacterized protein LOC111351662</fullName>
    </submittedName>
</protein>
<evidence type="ECO:0000256" key="2">
    <source>
        <dbReference type="ARBA" id="ARBA00022771"/>
    </source>
</evidence>
<accession>A0A9J7E0R5</accession>
<dbReference type="GO" id="GO:0008270">
    <property type="term" value="F:zinc ion binding"/>
    <property type="evidence" value="ECO:0007669"/>
    <property type="project" value="UniProtKB-KW"/>
</dbReference>
<dbReference type="OrthoDB" id="7312725at2759"/>
<dbReference type="Gene3D" id="6.20.210.20">
    <property type="entry name" value="THAP domain"/>
    <property type="match status" value="1"/>
</dbReference>
<keyword evidence="4 5" id="KW-0238">DNA-binding</keyword>
<dbReference type="Proteomes" id="UP000301870">
    <property type="component" value="Chromosome 14"/>
</dbReference>
<evidence type="ECO:0000256" key="3">
    <source>
        <dbReference type="ARBA" id="ARBA00022833"/>
    </source>
</evidence>
<evidence type="ECO:0000256" key="6">
    <source>
        <dbReference type="SAM" id="MobiDB-lite"/>
    </source>
</evidence>
<evidence type="ECO:0000259" key="7">
    <source>
        <dbReference type="PROSITE" id="PS50950"/>
    </source>
</evidence>
<evidence type="ECO:0000256" key="5">
    <source>
        <dbReference type="PROSITE-ProRule" id="PRU00309"/>
    </source>
</evidence>
<dbReference type="GO" id="GO:0003677">
    <property type="term" value="F:DNA binding"/>
    <property type="evidence" value="ECO:0007669"/>
    <property type="project" value="UniProtKB-UniRule"/>
</dbReference>
<dbReference type="PROSITE" id="PS50950">
    <property type="entry name" value="ZF_THAP"/>
    <property type="match status" value="1"/>
</dbReference>
<dbReference type="AlphaFoldDB" id="A0A9J7E0R5"/>
<dbReference type="GeneID" id="111351662"/>
<feature type="region of interest" description="Disordered" evidence="6">
    <location>
        <begin position="1"/>
        <end position="22"/>
    </location>
</feature>
<reference evidence="9" key="1">
    <citation type="submission" date="2025-08" db="UniProtKB">
        <authorList>
            <consortium name="RefSeq"/>
        </authorList>
    </citation>
    <scope>IDENTIFICATION</scope>
    <source>
        <strain evidence="9">Ishihara</strain>
        <tissue evidence="9">Whole body</tissue>
    </source>
</reference>
<dbReference type="InterPro" id="IPR006612">
    <property type="entry name" value="THAP_Znf"/>
</dbReference>
<dbReference type="InterPro" id="IPR038441">
    <property type="entry name" value="THAP_Znf_sf"/>
</dbReference>
<feature type="domain" description="THAP-type" evidence="7">
    <location>
        <begin position="1"/>
        <end position="74"/>
    </location>
</feature>
<name>A0A9J7E0R5_SPOLT</name>
<dbReference type="KEGG" id="sliu:111351662"/>
<dbReference type="RefSeq" id="XP_022819467.1">
    <property type="nucleotide sequence ID" value="XM_022963699.1"/>
</dbReference>
<dbReference type="SUPFAM" id="SSF57716">
    <property type="entry name" value="Glucocorticoid receptor-like (DNA-binding domain)"/>
    <property type="match status" value="1"/>
</dbReference>